<dbReference type="Pfam" id="PF13513">
    <property type="entry name" value="HEAT_EZ"/>
    <property type="match status" value="1"/>
</dbReference>
<organism evidence="7 8">
    <name type="scientific">Theileria orientalis strain Shintoku</name>
    <dbReference type="NCBI Taxonomy" id="869250"/>
    <lineage>
        <taxon>Eukaryota</taxon>
        <taxon>Sar</taxon>
        <taxon>Alveolata</taxon>
        <taxon>Apicomplexa</taxon>
        <taxon>Aconoidasida</taxon>
        <taxon>Piroplasmida</taxon>
        <taxon>Theileriidae</taxon>
        <taxon>Theileria</taxon>
    </lineage>
</organism>
<dbReference type="InterPro" id="IPR040122">
    <property type="entry name" value="Importin_beta"/>
</dbReference>
<keyword evidence="3" id="KW-0963">Cytoplasm</keyword>
<proteinExistence type="predicted"/>
<dbReference type="AlphaFoldDB" id="J7MEJ1"/>
<gene>
    <name evidence="7" type="ORF">TOT_010000067</name>
</gene>
<reference evidence="7 8" key="1">
    <citation type="journal article" date="2012" name="MBio">
        <title>Comparative genome analysis of three eukaryotic parasites with differing abilities to transform leukocytes reveals key mediators of Theileria-induced leukocyte transformation.</title>
        <authorList>
            <person name="Hayashida K."/>
            <person name="Hara Y."/>
            <person name="Abe T."/>
            <person name="Yamasaki C."/>
            <person name="Toyoda A."/>
            <person name="Kosuge T."/>
            <person name="Suzuki Y."/>
            <person name="Sato Y."/>
            <person name="Kawashima S."/>
            <person name="Katayama T."/>
            <person name="Wakaguri H."/>
            <person name="Inoue N."/>
            <person name="Homma K."/>
            <person name="Tada-Umezaki M."/>
            <person name="Yagi Y."/>
            <person name="Fujii Y."/>
            <person name="Habara T."/>
            <person name="Kanehisa M."/>
            <person name="Watanabe H."/>
            <person name="Ito K."/>
            <person name="Gojobori T."/>
            <person name="Sugawara H."/>
            <person name="Imanishi T."/>
            <person name="Weir W."/>
            <person name="Gardner M."/>
            <person name="Pain A."/>
            <person name="Shiels B."/>
            <person name="Hattori M."/>
            <person name="Nene V."/>
            <person name="Sugimoto C."/>
        </authorList>
    </citation>
    <scope>NUCLEOTIDE SEQUENCE [LARGE SCALE GENOMIC DNA]</scope>
    <source>
        <strain evidence="7 8">Shintoku</strain>
    </source>
</reference>
<sequence>MMMNYTILSLLDKSLDPNSGYFDQAQRDLEMARKANLAEYISSMAQVILNPEASPGARHLAGIMLKNSLEFKTEEDKMNYYNTTRETLHNVKSLMVNVMRTGPDAQSVLASCAVVARIALIELERNTWPEFFEIILTMVESQDFNQTRNSLMCLSYFLEDVSNLYEQKNINYLTRDQVNRILTSVVKGTYIEEPQSCKLSLKCLQNMVYFINKNMEVKDEREVIVEAVCRRCKSQNQLEVRMNAYDSLVQLVSEHYAHIMPLMEKIVPFLWEAIDSQVEEIAIPAFEFWNTVCEIEMYNDQAQNTGRTTSSSLDGSSQANCSIIKQVIPYLLPKILFTMTLHKYEDMDMDAWTLPMAAGICLSLCSQTVKNDIVRSVLEFINENFQSSEWNKREAAVLAYGYIMEGPDTETLRILVNDSFRNLCDVLMDSSIAVRDTAAWTISRIATFHCGAVLGHLGTPEVRTSNMHKIVRALFDEPRVAVNICFFLHELAEHINEYSKEYNHLDNMFLTLCRNLIDRSKMADSMESNLFRAIYDSLCSLIAGVSDNSLDSMKMMVDHFIPYASELTSTNLADEHNKIKLQSVYGVIQLLVTRVGCNDKLNLLMESVFKFLSVELDEDALLTLAAVVSVVKFDTLAPFVPNIVKAVLMGLEGEYSRCKICIGIAGDISRSLESNFVPYLDTFMPVLVRKLQDPNDNRRLKPPIIVCIGDIALAVAGSFAKYVQGTMSLLIQAASTTYDMGPPDSDEWFDFVKQLQESCLHAFSGIVLGLKAGGLLHMLRNYVNAVLKLANDVVSTPDQYFDANLFRLAVSLTGDLVLAFGADLSMHLVDSPFMNTIVARVNQLEAAQDPSAGACREGVVWLRSLVKSS</sequence>
<dbReference type="InterPro" id="IPR016024">
    <property type="entry name" value="ARM-type_fold"/>
</dbReference>
<keyword evidence="8" id="KW-1185">Reference proteome</keyword>
<dbReference type="InterPro" id="IPR011989">
    <property type="entry name" value="ARM-like"/>
</dbReference>
<keyword evidence="2" id="KW-0813">Transport</keyword>
<dbReference type="GO" id="GO:0005737">
    <property type="term" value="C:cytoplasm"/>
    <property type="evidence" value="ECO:0007669"/>
    <property type="project" value="UniProtKB-SubCell"/>
</dbReference>
<feature type="domain" description="Importin N-terminal" evidence="6">
    <location>
        <begin position="25"/>
        <end position="101"/>
    </location>
</feature>
<dbReference type="InterPro" id="IPR058584">
    <property type="entry name" value="IMB1_TNPO1-like_TPR"/>
</dbReference>
<dbReference type="eggNOG" id="KOG1241">
    <property type="taxonomic scope" value="Eukaryota"/>
</dbReference>
<dbReference type="Proteomes" id="UP000003786">
    <property type="component" value="Chromosome 1"/>
</dbReference>
<dbReference type="OMA" id="QQYQERW"/>
<keyword evidence="5" id="KW-0653">Protein transport</keyword>
<dbReference type="PANTHER" id="PTHR10527">
    <property type="entry name" value="IMPORTIN BETA"/>
    <property type="match status" value="1"/>
</dbReference>
<evidence type="ECO:0000256" key="3">
    <source>
        <dbReference type="ARBA" id="ARBA00022490"/>
    </source>
</evidence>
<dbReference type="KEGG" id="tot:TOT_010000067"/>
<evidence type="ECO:0000256" key="2">
    <source>
        <dbReference type="ARBA" id="ARBA00022448"/>
    </source>
</evidence>
<evidence type="ECO:0000256" key="1">
    <source>
        <dbReference type="ARBA" id="ARBA00004496"/>
    </source>
</evidence>
<dbReference type="InterPro" id="IPR001494">
    <property type="entry name" value="Importin-beta_N"/>
</dbReference>
<evidence type="ECO:0000259" key="6">
    <source>
        <dbReference type="PROSITE" id="PS50166"/>
    </source>
</evidence>
<evidence type="ECO:0000313" key="8">
    <source>
        <dbReference type="Proteomes" id="UP000003786"/>
    </source>
</evidence>
<keyword evidence="4" id="KW-0677">Repeat</keyword>
<dbReference type="Pfam" id="PF25574">
    <property type="entry name" value="TPR_IMB1"/>
    <property type="match status" value="1"/>
</dbReference>
<dbReference type="OrthoDB" id="10263328at2759"/>
<dbReference type="GO" id="GO:0031267">
    <property type="term" value="F:small GTPase binding"/>
    <property type="evidence" value="ECO:0007669"/>
    <property type="project" value="InterPro"/>
</dbReference>
<dbReference type="PROSITE" id="PS50166">
    <property type="entry name" value="IMPORTIN_B_NT"/>
    <property type="match status" value="1"/>
</dbReference>
<name>J7MEJ1_THEOR</name>
<dbReference type="SUPFAM" id="SSF48371">
    <property type="entry name" value="ARM repeat"/>
    <property type="match status" value="1"/>
</dbReference>
<accession>J7MEJ1</accession>
<dbReference type="Gene3D" id="1.25.10.10">
    <property type="entry name" value="Leucine-rich Repeat Variant"/>
    <property type="match status" value="1"/>
</dbReference>
<evidence type="ECO:0000256" key="4">
    <source>
        <dbReference type="ARBA" id="ARBA00022737"/>
    </source>
</evidence>
<dbReference type="GeneID" id="20713035"/>
<evidence type="ECO:0000313" key="7">
    <source>
        <dbReference type="EMBL" id="BAM38599.1"/>
    </source>
</evidence>
<protein>
    <submittedName>
        <fullName evidence="7">Importin subunit beta-1</fullName>
    </submittedName>
</protein>
<evidence type="ECO:0000256" key="5">
    <source>
        <dbReference type="ARBA" id="ARBA00022927"/>
    </source>
</evidence>
<dbReference type="STRING" id="869250.J7MEJ1"/>
<comment type="subcellular location">
    <subcellularLocation>
        <location evidence="1">Cytoplasm</location>
    </subcellularLocation>
</comment>
<dbReference type="GO" id="GO:0006606">
    <property type="term" value="P:protein import into nucleus"/>
    <property type="evidence" value="ECO:0007669"/>
    <property type="project" value="InterPro"/>
</dbReference>
<dbReference type="VEuPathDB" id="PiroplasmaDB:TOT_010000067"/>
<dbReference type="RefSeq" id="XP_009688900.1">
    <property type="nucleotide sequence ID" value="XM_009690605.1"/>
</dbReference>
<dbReference type="EMBL" id="AP011946">
    <property type="protein sequence ID" value="BAM38599.1"/>
    <property type="molecule type" value="Genomic_DNA"/>
</dbReference>